<organism evidence="1">
    <name type="scientific">viral metagenome</name>
    <dbReference type="NCBI Taxonomy" id="1070528"/>
    <lineage>
        <taxon>unclassified sequences</taxon>
        <taxon>metagenomes</taxon>
        <taxon>organismal metagenomes</taxon>
    </lineage>
</organism>
<protein>
    <submittedName>
        <fullName evidence="1">Uncharacterized protein</fullName>
    </submittedName>
</protein>
<reference evidence="1" key="1">
    <citation type="submission" date="2020-03" db="EMBL/GenBank/DDBJ databases">
        <title>The deep terrestrial virosphere.</title>
        <authorList>
            <person name="Holmfeldt K."/>
            <person name="Nilsson E."/>
            <person name="Simone D."/>
            <person name="Lopez-Fernandez M."/>
            <person name="Wu X."/>
            <person name="de Brujin I."/>
            <person name="Lundin D."/>
            <person name="Andersson A."/>
            <person name="Bertilsson S."/>
            <person name="Dopson M."/>
        </authorList>
    </citation>
    <scope>NUCLEOTIDE SEQUENCE</scope>
    <source>
        <strain evidence="1">MM415B05484</strain>
    </source>
</reference>
<sequence>MAFNPSPQVKYARDFATKFKKTEVIILSINENLELEYASYGKTKELCADAKKIADIAFDAIIKEFT</sequence>
<accession>A0A6M3LQK2</accession>
<name>A0A6M3LQK2_9ZZZZ</name>
<dbReference type="AlphaFoldDB" id="A0A6M3LQK2"/>
<proteinExistence type="predicted"/>
<dbReference type="EMBL" id="MT143303">
    <property type="protein sequence ID" value="QJA95301.1"/>
    <property type="molecule type" value="Genomic_DNA"/>
</dbReference>
<evidence type="ECO:0000313" key="1">
    <source>
        <dbReference type="EMBL" id="QJA95301.1"/>
    </source>
</evidence>
<gene>
    <name evidence="1" type="ORF">MM415B05484_0005</name>
</gene>